<keyword evidence="6 7" id="KW-0472">Membrane</keyword>
<feature type="transmembrane region" description="Helical" evidence="7">
    <location>
        <begin position="129"/>
        <end position="146"/>
    </location>
</feature>
<accession>A0ABS4JFV0</accession>
<evidence type="ECO:0000259" key="8">
    <source>
        <dbReference type="Pfam" id="PF01757"/>
    </source>
</evidence>
<feature type="transmembrane region" description="Helical" evidence="7">
    <location>
        <begin position="46"/>
        <end position="71"/>
    </location>
</feature>
<evidence type="ECO:0000313" key="9">
    <source>
        <dbReference type="EMBL" id="MBP2000583.1"/>
    </source>
</evidence>
<keyword evidence="10" id="KW-1185">Reference proteome</keyword>
<comment type="similarity">
    <text evidence="2">Belongs to the acyltransferase 3 family.</text>
</comment>
<evidence type="ECO:0000256" key="7">
    <source>
        <dbReference type="SAM" id="Phobius"/>
    </source>
</evidence>
<feature type="transmembrane region" description="Helical" evidence="7">
    <location>
        <begin position="276"/>
        <end position="294"/>
    </location>
</feature>
<evidence type="ECO:0000256" key="4">
    <source>
        <dbReference type="ARBA" id="ARBA00022692"/>
    </source>
</evidence>
<keyword evidence="3" id="KW-1003">Cell membrane</keyword>
<feature type="transmembrane region" description="Helical" evidence="7">
    <location>
        <begin position="348"/>
        <end position="371"/>
    </location>
</feature>
<evidence type="ECO:0000313" key="10">
    <source>
        <dbReference type="Proteomes" id="UP001519288"/>
    </source>
</evidence>
<keyword evidence="5 7" id="KW-1133">Transmembrane helix</keyword>
<feature type="transmembrane region" description="Helical" evidence="7">
    <location>
        <begin position="239"/>
        <end position="256"/>
    </location>
</feature>
<comment type="subcellular location">
    <subcellularLocation>
        <location evidence="1">Cell membrane</location>
        <topology evidence="1">Multi-pass membrane protein</topology>
    </subcellularLocation>
</comment>
<organism evidence="9 10">
    <name type="scientific">Paenibacillus shirakamiensis</name>
    <dbReference type="NCBI Taxonomy" id="1265935"/>
    <lineage>
        <taxon>Bacteria</taxon>
        <taxon>Bacillati</taxon>
        <taxon>Bacillota</taxon>
        <taxon>Bacilli</taxon>
        <taxon>Bacillales</taxon>
        <taxon>Paenibacillaceae</taxon>
        <taxon>Paenibacillus</taxon>
    </lineage>
</organism>
<dbReference type="EMBL" id="JAGGLD010000002">
    <property type="protein sequence ID" value="MBP2000583.1"/>
    <property type="molecule type" value="Genomic_DNA"/>
</dbReference>
<dbReference type="Pfam" id="PF01757">
    <property type="entry name" value="Acyl_transf_3"/>
    <property type="match status" value="1"/>
</dbReference>
<reference evidence="9 10" key="1">
    <citation type="submission" date="2021-03" db="EMBL/GenBank/DDBJ databases">
        <title>Genomic Encyclopedia of Type Strains, Phase IV (KMG-IV): sequencing the most valuable type-strain genomes for metagenomic binning, comparative biology and taxonomic classification.</title>
        <authorList>
            <person name="Goeker M."/>
        </authorList>
    </citation>
    <scope>NUCLEOTIDE SEQUENCE [LARGE SCALE GENOMIC DNA]</scope>
    <source>
        <strain evidence="9 10">DSM 26806</strain>
    </source>
</reference>
<proteinExistence type="inferred from homology"/>
<protein>
    <submittedName>
        <fullName evidence="9">Surface polysaccharide O-acyltransferase-like enzyme</fullName>
    </submittedName>
</protein>
<dbReference type="Proteomes" id="UP001519288">
    <property type="component" value="Unassembled WGS sequence"/>
</dbReference>
<feature type="transmembrane region" description="Helical" evidence="7">
    <location>
        <begin position="210"/>
        <end position="227"/>
    </location>
</feature>
<gene>
    <name evidence="9" type="ORF">J2Z69_001614</name>
</gene>
<sequence>MSESPVLSRRIKEIEVLRGLAFAAVVFQHTMAHYGADPAIRLGDGVLLALLVLLSKFAVPVFIFITGVLMFYNYQDEMKYGKFYAKRAKDIGVPFLLWSIFYITLNHAWEGNNLQGILSNLEMIITGKSSYHLWYVFMIIQFYLLFPLFRKLVLSVFKRLSARWRTVAVIGSGIAYTALLPFIFTIMPGFERANIPGITALFTIYADRNALYYLFYFVLGAAAGLHIEHWRNVVKQTQFLYGTVFTVYLGWFLYHIVEGFQTGDGIVIQFEGLALLRPAMAIFLTSSILVYYRLAMYLSTVEDRFWVRCISGMGMLSYGAYLMHAGVLRLSFAMEGWWLVEWSVTIRTLVAFLLCVLMCCLFTWLLALLLFGKWVVGSHLSVKSKHNRNEIPNSKNSRAPRVL</sequence>
<keyword evidence="4 7" id="KW-0812">Transmembrane</keyword>
<evidence type="ECO:0000256" key="1">
    <source>
        <dbReference type="ARBA" id="ARBA00004651"/>
    </source>
</evidence>
<feature type="domain" description="Acyltransferase 3" evidence="8">
    <location>
        <begin position="12"/>
        <end position="364"/>
    </location>
</feature>
<feature type="transmembrane region" description="Helical" evidence="7">
    <location>
        <begin position="167"/>
        <end position="190"/>
    </location>
</feature>
<evidence type="ECO:0000256" key="3">
    <source>
        <dbReference type="ARBA" id="ARBA00022475"/>
    </source>
</evidence>
<dbReference type="InterPro" id="IPR002656">
    <property type="entry name" value="Acyl_transf_3_dom"/>
</dbReference>
<feature type="transmembrane region" description="Helical" evidence="7">
    <location>
        <begin position="91"/>
        <end position="109"/>
    </location>
</feature>
<feature type="transmembrane region" description="Helical" evidence="7">
    <location>
        <begin position="306"/>
        <end position="328"/>
    </location>
</feature>
<evidence type="ECO:0000256" key="5">
    <source>
        <dbReference type="ARBA" id="ARBA00022989"/>
    </source>
</evidence>
<feature type="transmembrane region" description="Helical" evidence="7">
    <location>
        <begin position="16"/>
        <end position="34"/>
    </location>
</feature>
<dbReference type="PANTHER" id="PTHR40074:SF2">
    <property type="entry name" value="O-ACETYLTRANSFERASE WECH"/>
    <property type="match status" value="1"/>
</dbReference>
<dbReference type="RefSeq" id="WP_209860894.1">
    <property type="nucleotide sequence ID" value="NZ_JAGGLD010000002.1"/>
</dbReference>
<comment type="caution">
    <text evidence="9">The sequence shown here is derived from an EMBL/GenBank/DDBJ whole genome shotgun (WGS) entry which is preliminary data.</text>
</comment>
<evidence type="ECO:0000256" key="2">
    <source>
        <dbReference type="ARBA" id="ARBA00007400"/>
    </source>
</evidence>
<dbReference type="PANTHER" id="PTHR40074">
    <property type="entry name" value="O-ACETYLTRANSFERASE WECH"/>
    <property type="match status" value="1"/>
</dbReference>
<evidence type="ECO:0000256" key="6">
    <source>
        <dbReference type="ARBA" id="ARBA00023136"/>
    </source>
</evidence>
<name>A0ABS4JFV0_9BACL</name>